<dbReference type="Pfam" id="PF01610">
    <property type="entry name" value="DDE_Tnp_ISL3"/>
    <property type="match status" value="1"/>
</dbReference>
<dbReference type="AlphaFoldDB" id="T1B6Q0"/>
<reference evidence="2" key="2">
    <citation type="journal article" date="2014" name="ISME J.">
        <title>Microbial stratification in low pH oxic and suboxic macroscopic growths along an acid mine drainage.</title>
        <authorList>
            <person name="Mendez-Garcia C."/>
            <person name="Mesa V."/>
            <person name="Sprenger R.R."/>
            <person name="Richter M."/>
            <person name="Diez M.S."/>
            <person name="Solano J."/>
            <person name="Bargiela R."/>
            <person name="Golyshina O.V."/>
            <person name="Manteca A."/>
            <person name="Ramos J.L."/>
            <person name="Gallego J.R."/>
            <person name="Llorente I."/>
            <person name="Martins Dos Santos V.A."/>
            <person name="Jensen O.N."/>
            <person name="Pelaez A.I."/>
            <person name="Sanchez J."/>
            <person name="Ferrer M."/>
        </authorList>
    </citation>
    <scope>NUCLEOTIDE SEQUENCE</scope>
</reference>
<comment type="caution">
    <text evidence="2">The sequence shown here is derived from an EMBL/GenBank/DDBJ whole genome shotgun (WGS) entry which is preliminary data.</text>
</comment>
<name>T1B6Q0_9ZZZZ</name>
<reference evidence="2" key="1">
    <citation type="submission" date="2013-08" db="EMBL/GenBank/DDBJ databases">
        <authorList>
            <person name="Mendez C."/>
            <person name="Richter M."/>
            <person name="Ferrer M."/>
            <person name="Sanchez J."/>
        </authorList>
    </citation>
    <scope>NUCLEOTIDE SEQUENCE</scope>
</reference>
<dbReference type="EMBL" id="AUZZ01000288">
    <property type="protein sequence ID" value="EQD68586.1"/>
    <property type="molecule type" value="Genomic_DNA"/>
</dbReference>
<gene>
    <name evidence="2" type="ORF">B2A_00368</name>
</gene>
<feature type="domain" description="Transposase IS204/IS1001/IS1096/IS1165 DDE" evidence="1">
    <location>
        <begin position="1"/>
        <end position="96"/>
    </location>
</feature>
<dbReference type="InterPro" id="IPR002560">
    <property type="entry name" value="Transposase_DDE"/>
</dbReference>
<proteinExistence type="predicted"/>
<evidence type="ECO:0000259" key="1">
    <source>
        <dbReference type="Pfam" id="PF01610"/>
    </source>
</evidence>
<organism evidence="2">
    <name type="scientific">mine drainage metagenome</name>
    <dbReference type="NCBI Taxonomy" id="410659"/>
    <lineage>
        <taxon>unclassified sequences</taxon>
        <taxon>metagenomes</taxon>
        <taxon>ecological metagenomes</taxon>
    </lineage>
</organism>
<protein>
    <submittedName>
        <fullName evidence="2">Transposase, IS204/IS1001/IS1096/IS1165 family protein</fullName>
    </submittedName>
</protein>
<accession>T1B6Q0</accession>
<sequence>MDMGPAFEKSARTEGHATKAIICYDPFHVVQLATNALDKVRREVWQELRKLPDKDAARRFRGARWALLKNPGDLTDDQAMTLRKLKRKGGELWRAY</sequence>
<feature type="non-terminal residue" evidence="2">
    <location>
        <position position="96"/>
    </location>
</feature>
<evidence type="ECO:0000313" key="2">
    <source>
        <dbReference type="EMBL" id="EQD68586.1"/>
    </source>
</evidence>